<accession>A0A3G9IQ84</accession>
<evidence type="ECO:0000313" key="2">
    <source>
        <dbReference type="Proteomes" id="UP000275368"/>
    </source>
</evidence>
<keyword evidence="2" id="KW-1185">Reference proteome</keyword>
<dbReference type="RefSeq" id="WP_125655469.1">
    <property type="nucleotide sequence ID" value="NZ_AP019308.1"/>
</dbReference>
<name>A0A3G9IQ84_9BACL</name>
<organism evidence="1 2">
    <name type="scientific">Paenibacillus baekrokdamisoli</name>
    <dbReference type="NCBI Taxonomy" id="1712516"/>
    <lineage>
        <taxon>Bacteria</taxon>
        <taxon>Bacillati</taxon>
        <taxon>Bacillota</taxon>
        <taxon>Bacilli</taxon>
        <taxon>Bacillales</taxon>
        <taxon>Paenibacillaceae</taxon>
        <taxon>Paenibacillus</taxon>
    </lineage>
</organism>
<dbReference type="AlphaFoldDB" id="A0A3G9IQ84"/>
<dbReference type="OrthoDB" id="2628824at2"/>
<dbReference type="EMBL" id="AP019308">
    <property type="protein sequence ID" value="BBH20432.1"/>
    <property type="molecule type" value="Genomic_DNA"/>
</dbReference>
<proteinExistence type="predicted"/>
<reference evidence="1 2" key="1">
    <citation type="submission" date="2018-11" db="EMBL/GenBank/DDBJ databases">
        <title>Complete genome sequence of Paenibacillus baekrokdamisoli strain KCTC 33723.</title>
        <authorList>
            <person name="Kang S.W."/>
            <person name="Lee K.C."/>
            <person name="Kim K.K."/>
            <person name="Kim J.S."/>
            <person name="Kim D.S."/>
            <person name="Ko S.H."/>
            <person name="Yang S.H."/>
            <person name="Lee J.S."/>
        </authorList>
    </citation>
    <scope>NUCLEOTIDE SEQUENCE [LARGE SCALE GENOMIC DNA]</scope>
    <source>
        <strain evidence="1 2">KCTC 33723</strain>
    </source>
</reference>
<protein>
    <submittedName>
        <fullName evidence="1">Uncharacterized protein</fullName>
    </submittedName>
</protein>
<gene>
    <name evidence="1" type="ORF">Back11_17770</name>
</gene>
<dbReference type="Proteomes" id="UP000275368">
    <property type="component" value="Chromosome"/>
</dbReference>
<dbReference type="PROSITE" id="PS51257">
    <property type="entry name" value="PROKAR_LIPOPROTEIN"/>
    <property type="match status" value="1"/>
</dbReference>
<dbReference type="KEGG" id="pbk:Back11_17770"/>
<evidence type="ECO:0000313" key="1">
    <source>
        <dbReference type="EMBL" id="BBH20432.1"/>
    </source>
</evidence>
<sequence>MGDNKNSNPIKSALILLSLILFGCWYLIDITAEERITLVVAGSHNILVQDKDNHTTEISININISNLINKDEKYDIQYKKRLWQRPRLISITPINVPLFKYKL</sequence>